<dbReference type="OrthoDB" id="194358at2759"/>
<dbReference type="SMART" id="SM00248">
    <property type="entry name" value="ANK"/>
    <property type="match status" value="11"/>
</dbReference>
<dbReference type="Gene3D" id="1.10.533.10">
    <property type="entry name" value="Death Domain, Fas"/>
    <property type="match status" value="1"/>
</dbReference>
<dbReference type="Pfam" id="PF00531">
    <property type="entry name" value="Death"/>
    <property type="match status" value="1"/>
</dbReference>
<dbReference type="KEGG" id="bbel:109465225"/>
<feature type="repeat" description="ANK" evidence="3">
    <location>
        <begin position="244"/>
        <end position="266"/>
    </location>
</feature>
<dbReference type="Proteomes" id="UP000515135">
    <property type="component" value="Unplaced"/>
</dbReference>
<dbReference type="InterPro" id="IPR011029">
    <property type="entry name" value="DEATH-like_dom_sf"/>
</dbReference>
<name>A0A6P4Y0I0_BRABE</name>
<sequence length="558" mass="60953">MASMEEKAGMEPGRQQLNAKEVPTTCLGTQGCFFRRSRRQRNTSLSMELIEAAEEGEVTRIQRLVKRGADVNVGDPDRQGNSALHQAVLKGHADVVQLLLNAGSQINCKNQDGDTPLHCAASSNMQGILKLLVNYSGCSINAKNYELIEAAEEGEVTRIQRLVKRGADVNVGDPDRQGNSALHQAVLKGHADVVQLLLNAGSQINCKNQDGDTPLHCAASSNMQGILKLLVNYSGCSINAKNYHGDTALHCAARCGHTDVARYLISLPGIQVNMKNNLGYTALHISAAACRCDLVNMFLEDDGCQLDSRNKHGNTPLHEAAMNGCVDVVRQLVNANCDVKAENKDGNTPLHSAAWGGHCEVTRLLITGGTNINARNSNGDTPLHVAAQMGHSEVAHTLIHAGCHLNILNYDNMTARDICQDHKDDSHKEIVAEIDSITRIKNDTATRSLADIVLIEIKGVLSDESLWKLSKCIGSEWDAMMVYLGFHQMDIVRVRLEFFCDMNLQIYSLLKEWRNRTPPAQEKLGILADALREVGRKDLAENLLIGIVSEPPGEETQI</sequence>
<feature type="repeat" description="ANK" evidence="3">
    <location>
        <begin position="210"/>
        <end position="232"/>
    </location>
</feature>
<dbReference type="SUPFAM" id="SSF47986">
    <property type="entry name" value="DEATH domain"/>
    <property type="match status" value="1"/>
</dbReference>
<feature type="repeat" description="ANK" evidence="3">
    <location>
        <begin position="177"/>
        <end position="209"/>
    </location>
</feature>
<evidence type="ECO:0000256" key="2">
    <source>
        <dbReference type="ARBA" id="ARBA00023043"/>
    </source>
</evidence>
<evidence type="ECO:0000256" key="1">
    <source>
        <dbReference type="ARBA" id="ARBA00022737"/>
    </source>
</evidence>
<gene>
    <name evidence="7" type="primary">LOC109465225</name>
</gene>
<dbReference type="GeneID" id="109465225"/>
<evidence type="ECO:0000313" key="7">
    <source>
        <dbReference type="RefSeq" id="XP_019617928.1"/>
    </source>
</evidence>
<feature type="repeat" description="ANK" evidence="3">
    <location>
        <begin position="378"/>
        <end position="410"/>
    </location>
</feature>
<dbReference type="InterPro" id="IPR000488">
    <property type="entry name" value="Death_dom"/>
</dbReference>
<keyword evidence="6" id="KW-1185">Reference proteome</keyword>
<organism evidence="6 7">
    <name type="scientific">Branchiostoma belcheri</name>
    <name type="common">Amphioxus</name>
    <dbReference type="NCBI Taxonomy" id="7741"/>
    <lineage>
        <taxon>Eukaryota</taxon>
        <taxon>Metazoa</taxon>
        <taxon>Chordata</taxon>
        <taxon>Cephalochordata</taxon>
        <taxon>Leptocardii</taxon>
        <taxon>Amphioxiformes</taxon>
        <taxon>Branchiostomatidae</taxon>
        <taxon>Branchiostoma</taxon>
    </lineage>
</organism>
<dbReference type="PANTHER" id="PTHR24198">
    <property type="entry name" value="ANKYRIN REPEAT AND PROTEIN KINASE DOMAIN-CONTAINING PROTEIN"/>
    <property type="match status" value="1"/>
</dbReference>
<feature type="repeat" description="ANK" evidence="3">
    <location>
        <begin position="79"/>
        <end position="111"/>
    </location>
</feature>
<dbReference type="Gene3D" id="1.25.40.20">
    <property type="entry name" value="Ankyrin repeat-containing domain"/>
    <property type="match status" value="5"/>
</dbReference>
<dbReference type="GO" id="GO:0007165">
    <property type="term" value="P:signal transduction"/>
    <property type="evidence" value="ECO:0007669"/>
    <property type="project" value="InterPro"/>
</dbReference>
<dbReference type="PROSITE" id="PS50017">
    <property type="entry name" value="DEATH_DOMAIN"/>
    <property type="match status" value="1"/>
</dbReference>
<evidence type="ECO:0000313" key="6">
    <source>
        <dbReference type="Proteomes" id="UP000515135"/>
    </source>
</evidence>
<evidence type="ECO:0000256" key="4">
    <source>
        <dbReference type="SAM" id="MobiDB-lite"/>
    </source>
</evidence>
<evidence type="ECO:0000259" key="5">
    <source>
        <dbReference type="PROSITE" id="PS50017"/>
    </source>
</evidence>
<dbReference type="PROSITE" id="PS51257">
    <property type="entry name" value="PROKAR_LIPOPROTEIN"/>
    <property type="match status" value="1"/>
</dbReference>
<feature type="repeat" description="ANK" evidence="3">
    <location>
        <begin position="112"/>
        <end position="134"/>
    </location>
</feature>
<reference evidence="7" key="1">
    <citation type="submission" date="2025-08" db="UniProtKB">
        <authorList>
            <consortium name="RefSeq"/>
        </authorList>
    </citation>
    <scope>IDENTIFICATION</scope>
    <source>
        <tissue evidence="7">Gonad</tissue>
    </source>
</reference>
<feature type="domain" description="Death" evidence="5">
    <location>
        <begin position="473"/>
        <end position="547"/>
    </location>
</feature>
<dbReference type="AlphaFoldDB" id="A0A6P4Y0I0"/>
<keyword evidence="2 3" id="KW-0040">ANK repeat</keyword>
<feature type="repeat" description="ANK" evidence="3">
    <location>
        <begin position="312"/>
        <end position="344"/>
    </location>
</feature>
<proteinExistence type="predicted"/>
<keyword evidence="1" id="KW-0677">Repeat</keyword>
<dbReference type="Pfam" id="PF00023">
    <property type="entry name" value="Ank"/>
    <property type="match status" value="2"/>
</dbReference>
<dbReference type="PROSITE" id="PS50297">
    <property type="entry name" value="ANK_REP_REGION"/>
    <property type="match status" value="8"/>
</dbReference>
<dbReference type="PRINTS" id="PR01415">
    <property type="entry name" value="ANKYRIN"/>
</dbReference>
<dbReference type="PANTHER" id="PTHR24198:SF165">
    <property type="entry name" value="ANKYRIN REPEAT-CONTAINING PROTEIN-RELATED"/>
    <property type="match status" value="1"/>
</dbReference>
<accession>A0A6P4Y0I0</accession>
<evidence type="ECO:0000256" key="3">
    <source>
        <dbReference type="PROSITE-ProRule" id="PRU00023"/>
    </source>
</evidence>
<dbReference type="PROSITE" id="PS50088">
    <property type="entry name" value="ANK_REPEAT"/>
    <property type="match status" value="8"/>
</dbReference>
<dbReference type="Pfam" id="PF12796">
    <property type="entry name" value="Ank_2"/>
    <property type="match status" value="3"/>
</dbReference>
<feature type="region of interest" description="Disordered" evidence="4">
    <location>
        <begin position="1"/>
        <end position="20"/>
    </location>
</feature>
<feature type="repeat" description="ANK" evidence="3">
    <location>
        <begin position="345"/>
        <end position="377"/>
    </location>
</feature>
<dbReference type="InterPro" id="IPR036770">
    <property type="entry name" value="Ankyrin_rpt-contain_sf"/>
</dbReference>
<protein>
    <submittedName>
        <fullName evidence="7">Serine/threonine-protein phosphatase 6 regulatory ankyrin repeat subunit B-like</fullName>
    </submittedName>
</protein>
<dbReference type="InterPro" id="IPR002110">
    <property type="entry name" value="Ankyrin_rpt"/>
</dbReference>
<dbReference type="SUPFAM" id="SSF48403">
    <property type="entry name" value="Ankyrin repeat"/>
    <property type="match status" value="1"/>
</dbReference>
<dbReference type="RefSeq" id="XP_019617928.1">
    <property type="nucleotide sequence ID" value="XM_019762369.1"/>
</dbReference>